<organism evidence="4 5">
    <name type="scientific">Iphiclides podalirius</name>
    <name type="common">scarce swallowtail</name>
    <dbReference type="NCBI Taxonomy" id="110791"/>
    <lineage>
        <taxon>Eukaryota</taxon>
        <taxon>Metazoa</taxon>
        <taxon>Ecdysozoa</taxon>
        <taxon>Arthropoda</taxon>
        <taxon>Hexapoda</taxon>
        <taxon>Insecta</taxon>
        <taxon>Pterygota</taxon>
        <taxon>Neoptera</taxon>
        <taxon>Endopterygota</taxon>
        <taxon>Lepidoptera</taxon>
        <taxon>Glossata</taxon>
        <taxon>Ditrysia</taxon>
        <taxon>Papilionoidea</taxon>
        <taxon>Papilionidae</taxon>
        <taxon>Papilioninae</taxon>
        <taxon>Iphiclides</taxon>
    </lineage>
</organism>
<feature type="domain" description="RAI1-like" evidence="3">
    <location>
        <begin position="1"/>
        <end position="273"/>
    </location>
</feature>
<comment type="function">
    <text evidence="2">Decapping enzyme for NAD-capped RNAs: specifically hydrolyzes the nicotinamide adenine dinucleotide (NAD) cap from a subset of RNAs by removing the entire NAD moiety from the 5'-end of an NAD-capped RNA.</text>
</comment>
<dbReference type="PANTHER" id="PTHR12395:SF9">
    <property type="entry name" value="DECAPPING AND EXORIBONUCLEASE PROTEIN"/>
    <property type="match status" value="1"/>
</dbReference>
<evidence type="ECO:0000313" key="5">
    <source>
        <dbReference type="Proteomes" id="UP000837857"/>
    </source>
</evidence>
<keyword evidence="5" id="KW-1185">Reference proteome</keyword>
<dbReference type="EMBL" id="OW152817">
    <property type="protein sequence ID" value="CAH2068642.1"/>
    <property type="molecule type" value="Genomic_DNA"/>
</dbReference>
<comment type="similarity">
    <text evidence="1 2">Belongs to the DXO/Dom3Z family.</text>
</comment>
<evidence type="ECO:0000313" key="4">
    <source>
        <dbReference type="EMBL" id="CAH2068642.1"/>
    </source>
</evidence>
<accession>A0ABN8J090</accession>
<proteinExistence type="inferred from homology"/>
<keyword evidence="2" id="KW-0694">RNA-binding</keyword>
<dbReference type="Pfam" id="PF08652">
    <property type="entry name" value="RAI1"/>
    <property type="match status" value="1"/>
</dbReference>
<feature type="non-terminal residue" evidence="4">
    <location>
        <position position="1"/>
    </location>
</feature>
<sequence>MTCIACTPYEKRDAWRIVAVLYLGNIYLCARDTEEKIKRKQNITEKEQRFTSWGYKFEQSVLSEKPNTQPNPNLPVNENKEFSLVFKTNLNNHIIIYGAEMDGIRCDKGPVQQPPEVEADTEVILKYLSDKEYIEVKTNRHLEFHNQGRNFRIHKTKKWWCQSFLAGVNTILCGFRNDDGVVEELKVMQVNELPKISRNFWDPNVCINFLETFLTYVKRCLEREIKYKFGQQALKNIKPLPLISLHFEWKPGEPVMVTNDYNYEDDPILPQWYVENFKLNAL</sequence>
<keyword evidence="2" id="KW-0547">Nucleotide-binding</keyword>
<evidence type="ECO:0000256" key="2">
    <source>
        <dbReference type="RuleBase" id="RU367113"/>
    </source>
</evidence>
<protein>
    <recommendedName>
        <fullName evidence="2">Decapping nuclease</fullName>
        <ecNumber evidence="2">3.6.1.-</ecNumber>
    </recommendedName>
</protein>
<keyword evidence="2" id="KW-0539">Nucleus</keyword>
<comment type="subcellular location">
    <subcellularLocation>
        <location evidence="2">Nucleus</location>
    </subcellularLocation>
</comment>
<dbReference type="InterPro" id="IPR039039">
    <property type="entry name" value="RAI1-like_fam"/>
</dbReference>
<gene>
    <name evidence="4" type="ORF">IPOD504_LOCUS14473</name>
</gene>
<dbReference type="Proteomes" id="UP000837857">
    <property type="component" value="Chromosome 5"/>
</dbReference>
<name>A0ABN8J090_9NEOP</name>
<comment type="cofactor">
    <cofactor evidence="2">
        <name>a divalent metal cation</name>
        <dbReference type="ChEBI" id="CHEBI:60240"/>
    </cofactor>
</comment>
<keyword evidence="2" id="KW-0540">Nuclease</keyword>
<dbReference type="PANTHER" id="PTHR12395">
    <property type="entry name" value="DOM-3 RELATED"/>
    <property type="match status" value="1"/>
</dbReference>
<reference evidence="4" key="1">
    <citation type="submission" date="2022-03" db="EMBL/GenBank/DDBJ databases">
        <authorList>
            <person name="Martin H S."/>
        </authorList>
    </citation>
    <scope>NUCLEOTIDE SEQUENCE</scope>
</reference>
<evidence type="ECO:0000259" key="3">
    <source>
        <dbReference type="Pfam" id="PF08652"/>
    </source>
</evidence>
<dbReference type="InterPro" id="IPR013961">
    <property type="entry name" value="RAI1"/>
</dbReference>
<keyword evidence="2" id="KW-0378">Hydrolase</keyword>
<dbReference type="EC" id="3.6.1.-" evidence="2"/>
<keyword evidence="2" id="KW-0479">Metal-binding</keyword>
<evidence type="ECO:0000256" key="1">
    <source>
        <dbReference type="ARBA" id="ARBA00006562"/>
    </source>
</evidence>